<protein>
    <recommendedName>
        <fullName evidence="5">Calx-beta domain-containing protein</fullName>
    </recommendedName>
</protein>
<evidence type="ECO:0000256" key="3">
    <source>
        <dbReference type="ARBA" id="ARBA00022837"/>
    </source>
</evidence>
<dbReference type="InterPro" id="IPR011049">
    <property type="entry name" value="Serralysin-like_metalloprot_C"/>
</dbReference>
<gene>
    <name evidence="6" type="ORF">ENR15_20185</name>
</gene>
<evidence type="ECO:0000256" key="1">
    <source>
        <dbReference type="ARBA" id="ARBA00022729"/>
    </source>
</evidence>
<dbReference type="PANTHER" id="PTHR11878:SF65">
    <property type="entry name" value="NA_CA-EXCHANGE PROTEIN, ISOFORM G"/>
    <property type="match status" value="1"/>
</dbReference>
<dbReference type="Gene3D" id="2.60.40.2030">
    <property type="match status" value="2"/>
</dbReference>
<dbReference type="AlphaFoldDB" id="A0A7C3VJK9"/>
<name>A0A7C3VJK9_9CYAN</name>
<dbReference type="InterPro" id="IPR001343">
    <property type="entry name" value="Hemolysn_Ca-bd"/>
</dbReference>
<dbReference type="EMBL" id="DSPX01000201">
    <property type="protein sequence ID" value="HGG02893.1"/>
    <property type="molecule type" value="Genomic_DNA"/>
</dbReference>
<keyword evidence="4" id="KW-0406">Ion transport</keyword>
<organism evidence="6">
    <name type="scientific">Planktothricoides sp. SpSt-374</name>
    <dbReference type="NCBI Taxonomy" id="2282167"/>
    <lineage>
        <taxon>Bacteria</taxon>
        <taxon>Bacillati</taxon>
        <taxon>Cyanobacteriota</taxon>
        <taxon>Cyanophyceae</taxon>
        <taxon>Oscillatoriophycideae</taxon>
        <taxon>Oscillatoriales</taxon>
        <taxon>Oscillatoriaceae</taxon>
        <taxon>Planktothricoides</taxon>
    </lineage>
</organism>
<reference evidence="6" key="1">
    <citation type="journal article" date="2020" name="mSystems">
        <title>Genome- and Community-Level Interaction Insights into Carbon Utilization and Element Cycling Functions of Hydrothermarchaeota in Hydrothermal Sediment.</title>
        <authorList>
            <person name="Zhou Z."/>
            <person name="Liu Y."/>
            <person name="Xu W."/>
            <person name="Pan J."/>
            <person name="Luo Z.H."/>
            <person name="Li M."/>
        </authorList>
    </citation>
    <scope>NUCLEOTIDE SEQUENCE [LARGE SCALE GENOMIC DNA]</scope>
    <source>
        <strain evidence="6">SpSt-374</strain>
    </source>
</reference>
<feature type="domain" description="Calx-beta" evidence="5">
    <location>
        <begin position="269"/>
        <end position="373"/>
    </location>
</feature>
<dbReference type="Pfam" id="PF00353">
    <property type="entry name" value="HemolysinCabind"/>
    <property type="match status" value="3"/>
</dbReference>
<keyword evidence="3" id="KW-0106">Calcium</keyword>
<evidence type="ECO:0000259" key="5">
    <source>
        <dbReference type="SMART" id="SM00237"/>
    </source>
</evidence>
<accession>A0A7C3VJK9</accession>
<dbReference type="PRINTS" id="PR00313">
    <property type="entry name" value="CABNDNGRPT"/>
</dbReference>
<evidence type="ECO:0000256" key="4">
    <source>
        <dbReference type="ARBA" id="ARBA00023065"/>
    </source>
</evidence>
<dbReference type="SUPFAM" id="SSF141072">
    <property type="entry name" value="CalX-like"/>
    <property type="match status" value="2"/>
</dbReference>
<dbReference type="SMART" id="SM00237">
    <property type="entry name" value="Calx_beta"/>
    <property type="match status" value="2"/>
</dbReference>
<dbReference type="Gene3D" id="2.150.10.10">
    <property type="entry name" value="Serralysin-like metalloprotease, C-terminal"/>
    <property type="match status" value="2"/>
</dbReference>
<dbReference type="GO" id="GO:0030001">
    <property type="term" value="P:metal ion transport"/>
    <property type="evidence" value="ECO:0007669"/>
    <property type="project" value="TreeGrafter"/>
</dbReference>
<evidence type="ECO:0000256" key="2">
    <source>
        <dbReference type="ARBA" id="ARBA00022737"/>
    </source>
</evidence>
<dbReference type="GO" id="GO:0016020">
    <property type="term" value="C:membrane"/>
    <property type="evidence" value="ECO:0007669"/>
    <property type="project" value="InterPro"/>
</dbReference>
<dbReference type="InterPro" id="IPR003644">
    <property type="entry name" value="Calx_beta"/>
</dbReference>
<dbReference type="PROSITE" id="PS00330">
    <property type="entry name" value="HEMOLYSIN_CALCIUM"/>
    <property type="match status" value="2"/>
</dbReference>
<feature type="domain" description="Calx-beta" evidence="5">
    <location>
        <begin position="387"/>
        <end position="486"/>
    </location>
</feature>
<evidence type="ECO:0000313" key="6">
    <source>
        <dbReference type="EMBL" id="HGG02893.1"/>
    </source>
</evidence>
<comment type="caution">
    <text evidence="6">The sequence shown here is derived from an EMBL/GenBank/DDBJ whole genome shotgun (WGS) entry which is preliminary data.</text>
</comment>
<keyword evidence="2" id="KW-0677">Repeat</keyword>
<dbReference type="GO" id="GO:0007154">
    <property type="term" value="P:cell communication"/>
    <property type="evidence" value="ECO:0007669"/>
    <property type="project" value="InterPro"/>
</dbReference>
<dbReference type="Pfam" id="PF03160">
    <property type="entry name" value="Calx-beta"/>
    <property type="match status" value="2"/>
</dbReference>
<keyword evidence="1" id="KW-0732">Signal</keyword>
<dbReference type="InterPro" id="IPR051171">
    <property type="entry name" value="CaCA"/>
</dbReference>
<dbReference type="GO" id="GO:0005509">
    <property type="term" value="F:calcium ion binding"/>
    <property type="evidence" value="ECO:0007669"/>
    <property type="project" value="InterPro"/>
</dbReference>
<dbReference type="InterPro" id="IPR038081">
    <property type="entry name" value="CalX-like_sf"/>
</dbReference>
<dbReference type="InterPro" id="IPR018511">
    <property type="entry name" value="Hemolysin-typ_Ca-bd_CS"/>
</dbReference>
<proteinExistence type="predicted"/>
<keyword evidence="4" id="KW-0813">Transport</keyword>
<dbReference type="SUPFAM" id="SSF51120">
    <property type="entry name" value="beta-Roll"/>
    <property type="match status" value="2"/>
</dbReference>
<sequence>MYFLDNQSQTTGAGIMASLTGTEVDDLLEGTEAEDQILGLVGNDVAIGSDGDDLLSGNQGNDRLFGGPGEDTIYGGQDQDLIQGGEDEDLIFGDRGNDTIWGDGGDDTIFGGLGSDTLFGNTGTDELYGNQSNDTIYGGQDNDTLWGGTGNDFLSGDLGNDLLFGDQGTNTLTGGSGRDIFFLQKKFGNSTAETANIINDFTKGEDIIGLEQDLTFGELNISQGVGEFQNDTVIRDKNTGGFFAILKNVTSSTLTASDFGSDLTDSDIDDITDDDNNPANDPPTFNFAQGNYNYNEGIGGPFVSVTVNRSGDTSTIVTVDYNSKDGTAKAGADYDRVTGSLVFNPGDTSDSFLVPIRDDFIYEGEEFFNIELISTFGGARLGELSTAFVTILDDETFPAPSFTQTNFTVGEASGNATITLALNNISDVPLVVNYATSDGTATAGNDYQGVSGSLQFLPGQPQLTFTVPIIDDSTGEPNETINLSLTSSLSGDSLDTATLTITDNDGGAPAMQSQNRLPRVAPNDQGLLDKAHPPYPPSEGGGIFVESTWEATATPSDLGADVAPLVAVTPERDLSLVIGNLSFDP</sequence>
<dbReference type="PANTHER" id="PTHR11878">
    <property type="entry name" value="SODIUM/CALCIUM EXCHANGER"/>
    <property type="match status" value="1"/>
</dbReference>